<dbReference type="InterPro" id="IPR007353">
    <property type="entry name" value="DUF421"/>
</dbReference>
<keyword evidence="3" id="KW-1003">Cell membrane</keyword>
<evidence type="ECO:0000256" key="4">
    <source>
        <dbReference type="ARBA" id="ARBA00022692"/>
    </source>
</evidence>
<feature type="domain" description="YetF-like N-terminal transmembrane" evidence="9">
    <location>
        <begin position="24"/>
        <end position="90"/>
    </location>
</feature>
<organism evidence="10 11">
    <name type="scientific">Janibacter alkaliphilus</name>
    <dbReference type="NCBI Taxonomy" id="1069963"/>
    <lineage>
        <taxon>Bacteria</taxon>
        <taxon>Bacillati</taxon>
        <taxon>Actinomycetota</taxon>
        <taxon>Actinomycetes</taxon>
        <taxon>Micrococcales</taxon>
        <taxon>Intrasporangiaceae</taxon>
        <taxon>Janibacter</taxon>
    </lineage>
</organism>
<evidence type="ECO:0000256" key="1">
    <source>
        <dbReference type="ARBA" id="ARBA00004651"/>
    </source>
</evidence>
<dbReference type="InterPro" id="IPR023090">
    <property type="entry name" value="UPF0702_alpha/beta_dom_sf"/>
</dbReference>
<dbReference type="Proteomes" id="UP000592181">
    <property type="component" value="Unassembled WGS sequence"/>
</dbReference>
<sequence>MPAMDSSMIWNGWTPIVHGAVMATVGYVVLLILLRTSGPRTMSQMTPLDFVVAVTLGSAFGRTITAQKVAVVQLIWVLVVLVALKWAFAYLRSRSERMRHLLDHPPVVLYEDGTMGDRALRRHRLVEADVHEAARGAGKGSLADVHTVLLLRNGGLGVIGYDAIGDGSSVTPYVAKER</sequence>
<comment type="similarity">
    <text evidence="2">Belongs to the UPF0702 family.</text>
</comment>
<dbReference type="Pfam" id="PF04239">
    <property type="entry name" value="DUF421"/>
    <property type="match status" value="1"/>
</dbReference>
<evidence type="ECO:0000259" key="8">
    <source>
        <dbReference type="Pfam" id="PF04239"/>
    </source>
</evidence>
<evidence type="ECO:0000256" key="2">
    <source>
        <dbReference type="ARBA" id="ARBA00006448"/>
    </source>
</evidence>
<dbReference type="InterPro" id="IPR048454">
    <property type="entry name" value="YetF_N"/>
</dbReference>
<feature type="transmembrane region" description="Helical" evidence="7">
    <location>
        <begin position="70"/>
        <end position="91"/>
    </location>
</feature>
<dbReference type="AlphaFoldDB" id="A0A852X462"/>
<evidence type="ECO:0000256" key="3">
    <source>
        <dbReference type="ARBA" id="ARBA00022475"/>
    </source>
</evidence>
<dbReference type="PANTHER" id="PTHR34582:SF6">
    <property type="entry name" value="UPF0702 TRANSMEMBRANE PROTEIN YCAP"/>
    <property type="match status" value="1"/>
</dbReference>
<dbReference type="EMBL" id="JACBZX010000001">
    <property type="protein sequence ID" value="NYG35553.1"/>
    <property type="molecule type" value="Genomic_DNA"/>
</dbReference>
<dbReference type="GO" id="GO:0005886">
    <property type="term" value="C:plasma membrane"/>
    <property type="evidence" value="ECO:0007669"/>
    <property type="project" value="UniProtKB-SubCell"/>
</dbReference>
<comment type="subcellular location">
    <subcellularLocation>
        <location evidence="1">Cell membrane</location>
        <topology evidence="1">Multi-pass membrane protein</topology>
    </subcellularLocation>
</comment>
<feature type="transmembrane region" description="Helical" evidence="7">
    <location>
        <begin position="46"/>
        <end position="64"/>
    </location>
</feature>
<feature type="domain" description="YetF C-terminal" evidence="8">
    <location>
        <begin position="94"/>
        <end position="162"/>
    </location>
</feature>
<evidence type="ECO:0000256" key="7">
    <source>
        <dbReference type="SAM" id="Phobius"/>
    </source>
</evidence>
<name>A0A852X462_9MICO</name>
<gene>
    <name evidence="10" type="ORF">BJY28_000022</name>
</gene>
<evidence type="ECO:0000313" key="11">
    <source>
        <dbReference type="Proteomes" id="UP000592181"/>
    </source>
</evidence>
<proteinExistence type="inferred from homology"/>
<keyword evidence="11" id="KW-1185">Reference proteome</keyword>
<reference evidence="10 11" key="1">
    <citation type="submission" date="2020-07" db="EMBL/GenBank/DDBJ databases">
        <title>Sequencing the genomes of 1000 actinobacteria strains.</title>
        <authorList>
            <person name="Klenk H.-P."/>
        </authorList>
    </citation>
    <scope>NUCLEOTIDE SEQUENCE [LARGE SCALE GENOMIC DNA]</scope>
    <source>
        <strain evidence="10 11">DSM 24723</strain>
    </source>
</reference>
<keyword evidence="5 7" id="KW-1133">Transmembrane helix</keyword>
<comment type="caution">
    <text evidence="10">The sequence shown here is derived from an EMBL/GenBank/DDBJ whole genome shotgun (WGS) entry which is preliminary data.</text>
</comment>
<feature type="transmembrane region" description="Helical" evidence="7">
    <location>
        <begin position="12"/>
        <end position="34"/>
    </location>
</feature>
<evidence type="ECO:0000259" key="9">
    <source>
        <dbReference type="Pfam" id="PF20730"/>
    </source>
</evidence>
<evidence type="ECO:0000256" key="5">
    <source>
        <dbReference type="ARBA" id="ARBA00022989"/>
    </source>
</evidence>
<evidence type="ECO:0000256" key="6">
    <source>
        <dbReference type="ARBA" id="ARBA00023136"/>
    </source>
</evidence>
<protein>
    <submittedName>
        <fullName evidence="10">Uncharacterized membrane protein YcaP (DUF421 family)</fullName>
    </submittedName>
</protein>
<dbReference type="Gene3D" id="3.30.240.20">
    <property type="entry name" value="bsu07140 like domains"/>
    <property type="match status" value="1"/>
</dbReference>
<dbReference type="PANTHER" id="PTHR34582">
    <property type="entry name" value="UPF0702 TRANSMEMBRANE PROTEIN YCAP"/>
    <property type="match status" value="1"/>
</dbReference>
<keyword evidence="4 7" id="KW-0812">Transmembrane</keyword>
<accession>A0A852X462</accession>
<evidence type="ECO:0000313" key="10">
    <source>
        <dbReference type="EMBL" id="NYG35553.1"/>
    </source>
</evidence>
<keyword evidence="6 7" id="KW-0472">Membrane</keyword>
<dbReference type="Pfam" id="PF20730">
    <property type="entry name" value="YetF_N"/>
    <property type="match status" value="1"/>
</dbReference>